<gene>
    <name evidence="1" type="ORF">SAMN05444853_11330</name>
</gene>
<dbReference type="RefSeq" id="WP_090921911.1">
    <property type="nucleotide sequence ID" value="NZ_CP016180.1"/>
</dbReference>
<dbReference type="GeneID" id="83544543"/>
<reference evidence="2" key="1">
    <citation type="submission" date="2016-10" db="EMBL/GenBank/DDBJ databases">
        <authorList>
            <person name="Varghese N."/>
            <person name="Submissions S."/>
        </authorList>
    </citation>
    <scope>NUCLEOTIDE SEQUENCE [LARGE SCALE GENOMIC DNA]</scope>
    <source>
        <strain evidence="2">DSM 24204</strain>
    </source>
</reference>
<evidence type="ECO:0000313" key="2">
    <source>
        <dbReference type="Proteomes" id="UP000198883"/>
    </source>
</evidence>
<dbReference type="Proteomes" id="UP000198883">
    <property type="component" value="Unassembled WGS sequence"/>
</dbReference>
<dbReference type="EMBL" id="FOBN01000013">
    <property type="protein sequence ID" value="SEM34628.1"/>
    <property type="molecule type" value="Genomic_DNA"/>
</dbReference>
<sequence length="159" mass="17971">MKEFKAGDNVYCPKLGGNIFTLKDAAKFNAAPYSLFIQLDDGRVRFTAHGQANEADCVPSLFHATPENHQRLSDLHSDIEFEKPKLKGVELAKKLCERGEVFFAMCSNDEMPLLDDNEAIFPVIQYCGDTAYSFETKNAVYKFVLPIEIVNNKVVEREE</sequence>
<dbReference type="STRING" id="97481.SAMN05444853_11330"/>
<protein>
    <submittedName>
        <fullName evidence="1">Uncharacterized protein</fullName>
    </submittedName>
</protein>
<evidence type="ECO:0000313" key="1">
    <source>
        <dbReference type="EMBL" id="SEM34628.1"/>
    </source>
</evidence>
<dbReference type="OrthoDB" id="9947894at2"/>
<proteinExistence type="predicted"/>
<organism evidence="1 2">
    <name type="scientific">Phocoenobacter skyensis</name>
    <dbReference type="NCBI Taxonomy" id="97481"/>
    <lineage>
        <taxon>Bacteria</taxon>
        <taxon>Pseudomonadati</taxon>
        <taxon>Pseudomonadota</taxon>
        <taxon>Gammaproteobacteria</taxon>
        <taxon>Pasteurellales</taxon>
        <taxon>Pasteurellaceae</taxon>
        <taxon>Phocoenobacter</taxon>
    </lineage>
</organism>
<accession>A0A1H7XN30</accession>
<name>A0A1H7XN30_9PAST</name>
<dbReference type="AlphaFoldDB" id="A0A1H7XN30"/>